<evidence type="ECO:0000313" key="2">
    <source>
        <dbReference type="EMBL" id="MBD2296713.1"/>
    </source>
</evidence>
<dbReference type="PANTHER" id="PTHR34818">
    <property type="entry name" value="PROTEIN BLI-3"/>
    <property type="match status" value="1"/>
</dbReference>
<protein>
    <submittedName>
        <fullName evidence="2">Pyridoxamine 5'-phosphate oxidase family protein</fullName>
    </submittedName>
</protein>
<gene>
    <name evidence="2" type="ORF">H6G06_25325</name>
</gene>
<feature type="domain" description="General stress protein FMN-binding split barrel" evidence="1">
    <location>
        <begin position="10"/>
        <end position="147"/>
    </location>
</feature>
<dbReference type="Pfam" id="PF16242">
    <property type="entry name" value="Pyrid_ox_like"/>
    <property type="match status" value="1"/>
</dbReference>
<dbReference type="EMBL" id="JACJQU010000028">
    <property type="protein sequence ID" value="MBD2296713.1"/>
    <property type="molecule type" value="Genomic_DNA"/>
</dbReference>
<proteinExistence type="predicted"/>
<dbReference type="InterPro" id="IPR012349">
    <property type="entry name" value="Split_barrel_FMN-bd"/>
</dbReference>
<dbReference type="PANTHER" id="PTHR34818:SF1">
    <property type="entry name" value="PROTEIN BLI-3"/>
    <property type="match status" value="1"/>
</dbReference>
<name>A0A926WP45_9NOST</name>
<dbReference type="Proteomes" id="UP000662185">
    <property type="component" value="Unassembled WGS sequence"/>
</dbReference>
<evidence type="ECO:0000259" key="1">
    <source>
        <dbReference type="Pfam" id="PF16242"/>
    </source>
</evidence>
<evidence type="ECO:0000313" key="3">
    <source>
        <dbReference type="Proteomes" id="UP000662185"/>
    </source>
</evidence>
<dbReference type="SUPFAM" id="SSF50475">
    <property type="entry name" value="FMN-binding split barrel"/>
    <property type="match status" value="1"/>
</dbReference>
<keyword evidence="3" id="KW-1185">Reference proteome</keyword>
<reference evidence="3" key="1">
    <citation type="journal article" date="2020" name="ISME J.">
        <title>Comparative genomics reveals insights into cyanobacterial evolution and habitat adaptation.</title>
        <authorList>
            <person name="Chen M.Y."/>
            <person name="Teng W.K."/>
            <person name="Zhao L."/>
            <person name="Hu C.X."/>
            <person name="Zhou Y.K."/>
            <person name="Han B.P."/>
            <person name="Song L.R."/>
            <person name="Shu W.S."/>
        </authorList>
    </citation>
    <scope>NUCLEOTIDE SEQUENCE [LARGE SCALE GENOMIC DNA]</scope>
    <source>
        <strain evidence="3">FACHB-251</strain>
    </source>
</reference>
<dbReference type="RefSeq" id="WP_190564832.1">
    <property type="nucleotide sequence ID" value="NZ_JACJQU010000028.1"/>
</dbReference>
<accession>A0A926WP45</accession>
<dbReference type="InterPro" id="IPR038725">
    <property type="entry name" value="YdaG_split_barrel_FMN-bd"/>
</dbReference>
<organism evidence="2 3">
    <name type="scientific">Anabaena sphaerica FACHB-251</name>
    <dbReference type="NCBI Taxonomy" id="2692883"/>
    <lineage>
        <taxon>Bacteria</taxon>
        <taxon>Bacillati</taxon>
        <taxon>Cyanobacteriota</taxon>
        <taxon>Cyanophyceae</taxon>
        <taxon>Nostocales</taxon>
        <taxon>Nostocaceae</taxon>
        <taxon>Anabaena</taxon>
    </lineage>
</organism>
<comment type="caution">
    <text evidence="2">The sequence shown here is derived from an EMBL/GenBank/DDBJ whole genome shotgun (WGS) entry which is preliminary data.</text>
</comment>
<dbReference type="InterPro" id="IPR052917">
    <property type="entry name" value="Stress-Dev_Protein"/>
</dbReference>
<dbReference type="AlphaFoldDB" id="A0A926WP45"/>
<dbReference type="Gene3D" id="2.30.110.10">
    <property type="entry name" value="Electron Transport, Fmn-binding Protein, Chain A"/>
    <property type="match status" value="1"/>
</dbReference>
<sequence length="153" mass="17740">MANSQDRNQKNQQLRTLITDIDNAMLTTVDDDGSLHSRPMSMFSDIDAEGKLWFFTFANSHKVLEIERRQQVNVSFASPDQQRYVSISGTAELVRDRNKLEEKWKPELQTWFHQGVDEPNIALLKVNINKADYWESPSSFTPQTISFLELSHH</sequence>